<dbReference type="EMBL" id="CAMXCT020000472">
    <property type="protein sequence ID" value="CAL1132664.1"/>
    <property type="molecule type" value="Genomic_DNA"/>
</dbReference>
<sequence>MSGMLPLARDGVAVPVGQSCKIGRVVILAATFTAGFACGFTAASPRIATPTTSSLWIPTPCACRSELDATTTAVPAKVTTRTPSPPGRGASTPAPTIIARTVGLLTPVRTTSKPSSDTIIVRVFAGGNGRLGNNIGQLLHGLAFARRIHADKVQLVASGGQIPQILQLKDLTLDLPDAGSQRGDIPKECNEAAQASRMNKEPNTYASGFWTTRCAGVPGSEYHDLAFEYIWPLLKPEVKECIEKVDDAAEKRLTVHLRGQDLWSMGEFDLVPKKPLNTSVGAHHWLWANPPCSMYEKIIQEEGYSEVLVVTSPDKRHACIPWFEQLPDRLQLLESNGSSSSKLKVTIQASSLAEDFCALVKSQNMVVSFSTLSNAAAVLSKHLKRIYVRNFAANSMLNCNLWPGISLVRYGMAISEQHHEPYNNTYGGVIEWFQTYNVSQIHRTECK</sequence>
<dbReference type="AlphaFoldDB" id="A0A9P1BTQ0"/>
<dbReference type="OrthoDB" id="442117at2759"/>
<evidence type="ECO:0000313" key="1">
    <source>
        <dbReference type="EMBL" id="CAI3979289.1"/>
    </source>
</evidence>
<keyword evidence="3" id="KW-1185">Reference proteome</keyword>
<dbReference type="Proteomes" id="UP001152797">
    <property type="component" value="Unassembled WGS sequence"/>
</dbReference>
<reference evidence="2" key="2">
    <citation type="submission" date="2024-04" db="EMBL/GenBank/DDBJ databases">
        <authorList>
            <person name="Chen Y."/>
            <person name="Shah S."/>
            <person name="Dougan E. K."/>
            <person name="Thang M."/>
            <person name="Chan C."/>
        </authorList>
    </citation>
    <scope>NUCLEOTIDE SEQUENCE [LARGE SCALE GENOMIC DNA]</scope>
</reference>
<protein>
    <submittedName>
        <fullName evidence="1">Uncharacterized protein</fullName>
    </submittedName>
</protein>
<evidence type="ECO:0000313" key="3">
    <source>
        <dbReference type="Proteomes" id="UP001152797"/>
    </source>
</evidence>
<reference evidence="1" key="1">
    <citation type="submission" date="2022-10" db="EMBL/GenBank/DDBJ databases">
        <authorList>
            <person name="Chen Y."/>
            <person name="Dougan E. K."/>
            <person name="Chan C."/>
            <person name="Rhodes N."/>
            <person name="Thang M."/>
        </authorList>
    </citation>
    <scope>NUCLEOTIDE SEQUENCE</scope>
</reference>
<organism evidence="1">
    <name type="scientific">Cladocopium goreaui</name>
    <dbReference type="NCBI Taxonomy" id="2562237"/>
    <lineage>
        <taxon>Eukaryota</taxon>
        <taxon>Sar</taxon>
        <taxon>Alveolata</taxon>
        <taxon>Dinophyceae</taxon>
        <taxon>Suessiales</taxon>
        <taxon>Symbiodiniaceae</taxon>
        <taxon>Cladocopium</taxon>
    </lineage>
</organism>
<gene>
    <name evidence="1" type="ORF">C1SCF055_LOCUS7251</name>
</gene>
<dbReference type="EMBL" id="CAMXCT010000472">
    <property type="protein sequence ID" value="CAI3979289.1"/>
    <property type="molecule type" value="Genomic_DNA"/>
</dbReference>
<accession>A0A9P1BTQ0</accession>
<comment type="caution">
    <text evidence="1">The sequence shown here is derived from an EMBL/GenBank/DDBJ whole genome shotgun (WGS) entry which is preliminary data.</text>
</comment>
<name>A0A9P1BTQ0_9DINO</name>
<dbReference type="EMBL" id="CAMXCT030000472">
    <property type="protein sequence ID" value="CAL4766601.1"/>
    <property type="molecule type" value="Genomic_DNA"/>
</dbReference>
<proteinExistence type="predicted"/>
<evidence type="ECO:0000313" key="2">
    <source>
        <dbReference type="EMBL" id="CAL1132664.1"/>
    </source>
</evidence>